<evidence type="ECO:0000313" key="3">
    <source>
        <dbReference type="Proteomes" id="UP000028042"/>
    </source>
</evidence>
<evidence type="ECO:0000313" key="1">
    <source>
        <dbReference type="EMBL" id="AJA51604.1"/>
    </source>
</evidence>
<dbReference type="GeneID" id="93073713"/>
<dbReference type="RefSeq" id="WP_003447206.1">
    <property type="nucleotide sequence ID" value="NZ_ANZB01000014.1"/>
</dbReference>
<dbReference type="Proteomes" id="UP000030905">
    <property type="component" value="Chromosome"/>
</dbReference>
<dbReference type="KEGG" id="cpat:CLPA_c15410"/>
<keyword evidence="4" id="KW-1185">Reference proteome</keyword>
<dbReference type="EMBL" id="CP009268">
    <property type="protein sequence ID" value="AJA51604.1"/>
    <property type="molecule type" value="Genomic_DNA"/>
</dbReference>
<dbReference type="eggNOG" id="ENOG5030H0A">
    <property type="taxonomic scope" value="Bacteria"/>
</dbReference>
<reference evidence="2 3" key="3">
    <citation type="journal article" name="Genome Announc.">
        <title>Improved Draft Genome Sequence of Clostridium pasteurianum Strain ATCC 6013 (DSM 525) Using a Hybrid Next-Generation Sequencing Approach.</title>
        <authorList>
            <person name="Pyne M.E."/>
            <person name="Utturkar S."/>
            <person name="Brown S.D."/>
            <person name="Moo-Young M."/>
            <person name="Chung D.A."/>
            <person name="Chou C.P."/>
        </authorList>
    </citation>
    <scope>NUCLEOTIDE SEQUENCE [LARGE SCALE GENOMIC DNA]</scope>
    <source>
        <strain evidence="2 3">ATCC 6013</strain>
    </source>
</reference>
<accession>A0A0H3J188</accession>
<reference evidence="2" key="2">
    <citation type="submission" date="2015-10" db="EMBL/GenBank/DDBJ databases">
        <title>Improved Draft Genome Sequence of Clostridium pasteurianum Strain ATCC 6013 (DSM 525) Using a Hybrid Next-Generation Sequencing Approach.</title>
        <authorList>
            <person name="Pyne M.E."/>
            <person name="Utturkar S.M."/>
            <person name="Brown S.D."/>
            <person name="Moo-Young M."/>
            <person name="Chung D.A."/>
            <person name="Chou P.C."/>
        </authorList>
    </citation>
    <scope>NUCLEOTIDE SEQUENCE</scope>
    <source>
        <strain evidence="2">ATCC 6013</strain>
    </source>
</reference>
<dbReference type="PATRIC" id="fig|1262449.3.peg.3376"/>
<dbReference type="KEGG" id="cpae:CPAST_c15410"/>
<sequence>MIAFTKMWEDVFKLVKQGKVKDLNIIKSFKSGFIILENENTEFITKQDFLDIWCELLYYNELSKKHIFRDESPKAKYVYKLISKLPYVIDEKEKIKLKE</sequence>
<reference evidence="1 4" key="1">
    <citation type="journal article" date="2015" name="Genome Announc.">
        <title>Complete Genome Sequence of the Nitrogen-Fixing and Solvent-Producing Clostridium pasteurianum DSM 525.</title>
        <authorList>
            <person name="Poehlein A."/>
            <person name="Grosse-Honebrink A."/>
            <person name="Zhang Y."/>
            <person name="Minton N.P."/>
            <person name="Daniel R."/>
        </authorList>
    </citation>
    <scope>NUCLEOTIDE SEQUENCE [LARGE SCALE GENOMIC DNA]</scope>
    <source>
        <strain evidence="1">DSM 525</strain>
        <strain evidence="4">DSM 525 / ATCC 6013</strain>
    </source>
</reference>
<dbReference type="Proteomes" id="UP000028042">
    <property type="component" value="Unassembled WGS sequence"/>
</dbReference>
<gene>
    <name evidence="1" type="ORF">CLPA_c15410</name>
    <name evidence="2" type="ORF">CP6013_01636</name>
</gene>
<organism evidence="1 4">
    <name type="scientific">Clostridium pasteurianum DSM 525 = ATCC 6013</name>
    <dbReference type="NCBI Taxonomy" id="1262449"/>
    <lineage>
        <taxon>Bacteria</taxon>
        <taxon>Bacillati</taxon>
        <taxon>Bacillota</taxon>
        <taxon>Clostridia</taxon>
        <taxon>Eubacteriales</taxon>
        <taxon>Clostridiaceae</taxon>
        <taxon>Clostridium</taxon>
    </lineage>
</organism>
<protein>
    <submittedName>
        <fullName evidence="1">Uncharacterized protein</fullName>
    </submittedName>
</protein>
<evidence type="ECO:0000313" key="2">
    <source>
        <dbReference type="EMBL" id="KRU12389.1"/>
    </source>
</evidence>
<dbReference type="AlphaFoldDB" id="A0A0H3J188"/>
<evidence type="ECO:0000313" key="4">
    <source>
        <dbReference type="Proteomes" id="UP000030905"/>
    </source>
</evidence>
<dbReference type="EMBL" id="JPGY02000001">
    <property type="protein sequence ID" value="KRU12389.1"/>
    <property type="molecule type" value="Genomic_DNA"/>
</dbReference>
<name>A0A0H3J188_CLOPA</name>
<proteinExistence type="predicted"/>